<evidence type="ECO:0000259" key="4">
    <source>
        <dbReference type="PROSITE" id="PS51186"/>
    </source>
</evidence>
<name>A0A561EIG9_9ACTN</name>
<gene>
    <name evidence="5" type="ORF">FB465_0302</name>
</gene>
<reference evidence="5 6" key="1">
    <citation type="submission" date="2019-06" db="EMBL/GenBank/DDBJ databases">
        <title>Sequencing the genomes of 1000 actinobacteria strains.</title>
        <authorList>
            <person name="Klenk H.-P."/>
        </authorList>
    </citation>
    <scope>NUCLEOTIDE SEQUENCE [LARGE SCALE GENOMIC DNA]</scope>
    <source>
        <strain evidence="5 6">DSM 41649</strain>
    </source>
</reference>
<evidence type="ECO:0000256" key="2">
    <source>
        <dbReference type="ARBA" id="ARBA00023315"/>
    </source>
</evidence>
<sequence>MTEQSDASRVRIEPWTEADLPLLRRTNAPEMTAHLGGPETEEKLLVRHRRYVEWAGTGTGRRFSIVLVPEREAVGSIGYSERVWRGETVYETGWKVLPAYQGRGIATAAAAAAVAAARADGRRRHLHAFPSVSNAASNAICRRLGFSLMGECDFEFPPGSFMRSNDWRLEL</sequence>
<dbReference type="AlphaFoldDB" id="A0A561EIG9"/>
<dbReference type="RefSeq" id="WP_145786861.1">
    <property type="nucleotide sequence ID" value="NZ_BAAABR010000014.1"/>
</dbReference>
<keyword evidence="2" id="KW-0012">Acyltransferase</keyword>
<evidence type="ECO:0000313" key="6">
    <source>
        <dbReference type="Proteomes" id="UP000318416"/>
    </source>
</evidence>
<evidence type="ECO:0000313" key="5">
    <source>
        <dbReference type="EMBL" id="TWE15409.1"/>
    </source>
</evidence>
<dbReference type="PANTHER" id="PTHR43792">
    <property type="entry name" value="GNAT FAMILY, PUTATIVE (AFU_ORTHOLOGUE AFUA_3G00765)-RELATED-RELATED"/>
    <property type="match status" value="1"/>
</dbReference>
<protein>
    <submittedName>
        <fullName evidence="5">RimJ/RimL family protein N-acetyltransferase</fullName>
    </submittedName>
</protein>
<evidence type="ECO:0000256" key="1">
    <source>
        <dbReference type="ARBA" id="ARBA00022679"/>
    </source>
</evidence>
<keyword evidence="6" id="KW-1185">Reference proteome</keyword>
<dbReference type="Proteomes" id="UP000318416">
    <property type="component" value="Unassembled WGS sequence"/>
</dbReference>
<keyword evidence="1 5" id="KW-0808">Transferase</keyword>
<organism evidence="5 6">
    <name type="scientific">Kitasatospora atroaurantiaca</name>
    <dbReference type="NCBI Taxonomy" id="285545"/>
    <lineage>
        <taxon>Bacteria</taxon>
        <taxon>Bacillati</taxon>
        <taxon>Actinomycetota</taxon>
        <taxon>Actinomycetes</taxon>
        <taxon>Kitasatosporales</taxon>
        <taxon>Streptomycetaceae</taxon>
        <taxon>Kitasatospora</taxon>
    </lineage>
</organism>
<feature type="domain" description="N-acetyltransferase" evidence="4">
    <location>
        <begin position="10"/>
        <end position="171"/>
    </location>
</feature>
<dbReference type="EMBL" id="VIVR01000001">
    <property type="protein sequence ID" value="TWE15409.1"/>
    <property type="molecule type" value="Genomic_DNA"/>
</dbReference>
<accession>A0A561EIG9</accession>
<dbReference type="OrthoDB" id="2631610at2"/>
<dbReference type="InterPro" id="IPR000182">
    <property type="entry name" value="GNAT_dom"/>
</dbReference>
<dbReference type="GO" id="GO:0005737">
    <property type="term" value="C:cytoplasm"/>
    <property type="evidence" value="ECO:0007669"/>
    <property type="project" value="TreeGrafter"/>
</dbReference>
<dbReference type="Gene3D" id="3.40.630.30">
    <property type="match status" value="1"/>
</dbReference>
<evidence type="ECO:0000256" key="3">
    <source>
        <dbReference type="ARBA" id="ARBA00038502"/>
    </source>
</evidence>
<dbReference type="PANTHER" id="PTHR43792:SF8">
    <property type="entry name" value="[RIBOSOMAL PROTEIN US5]-ALANINE N-ACETYLTRANSFERASE"/>
    <property type="match status" value="1"/>
</dbReference>
<dbReference type="InterPro" id="IPR051531">
    <property type="entry name" value="N-acetyltransferase"/>
</dbReference>
<dbReference type="GO" id="GO:0008999">
    <property type="term" value="F:protein-N-terminal-alanine acetyltransferase activity"/>
    <property type="evidence" value="ECO:0007669"/>
    <property type="project" value="TreeGrafter"/>
</dbReference>
<dbReference type="PROSITE" id="PS51186">
    <property type="entry name" value="GNAT"/>
    <property type="match status" value="1"/>
</dbReference>
<proteinExistence type="inferred from homology"/>
<dbReference type="Pfam" id="PF13302">
    <property type="entry name" value="Acetyltransf_3"/>
    <property type="match status" value="1"/>
</dbReference>
<comment type="similarity">
    <text evidence="3">Belongs to the acetyltransferase family. RimJ subfamily.</text>
</comment>
<dbReference type="InterPro" id="IPR016181">
    <property type="entry name" value="Acyl_CoA_acyltransferase"/>
</dbReference>
<dbReference type="SUPFAM" id="SSF55729">
    <property type="entry name" value="Acyl-CoA N-acyltransferases (Nat)"/>
    <property type="match status" value="1"/>
</dbReference>
<comment type="caution">
    <text evidence="5">The sequence shown here is derived from an EMBL/GenBank/DDBJ whole genome shotgun (WGS) entry which is preliminary data.</text>
</comment>